<dbReference type="Proteomes" id="UP000837857">
    <property type="component" value="Chromosome 21"/>
</dbReference>
<evidence type="ECO:0000313" key="2">
    <source>
        <dbReference type="Proteomes" id="UP000837857"/>
    </source>
</evidence>
<protein>
    <submittedName>
        <fullName evidence="1">Uncharacterized protein</fullName>
    </submittedName>
</protein>
<keyword evidence="2" id="KW-1185">Reference proteome</keyword>
<proteinExistence type="predicted"/>
<accession>A0ABN8IBS3</accession>
<name>A0ABN8IBS3_9NEOP</name>
<gene>
    <name evidence="1" type="ORF">IPOD504_LOCUS8497</name>
</gene>
<reference evidence="1" key="1">
    <citation type="submission" date="2022-03" db="EMBL/GenBank/DDBJ databases">
        <authorList>
            <person name="Martin H S."/>
        </authorList>
    </citation>
    <scope>NUCLEOTIDE SEQUENCE</scope>
</reference>
<dbReference type="EMBL" id="OW152833">
    <property type="protein sequence ID" value="CAH2054127.1"/>
    <property type="molecule type" value="Genomic_DNA"/>
</dbReference>
<feature type="non-terminal residue" evidence="1">
    <location>
        <position position="1"/>
    </location>
</feature>
<evidence type="ECO:0000313" key="1">
    <source>
        <dbReference type="EMBL" id="CAH2054127.1"/>
    </source>
</evidence>
<organism evidence="1 2">
    <name type="scientific">Iphiclides podalirius</name>
    <name type="common">scarce swallowtail</name>
    <dbReference type="NCBI Taxonomy" id="110791"/>
    <lineage>
        <taxon>Eukaryota</taxon>
        <taxon>Metazoa</taxon>
        <taxon>Ecdysozoa</taxon>
        <taxon>Arthropoda</taxon>
        <taxon>Hexapoda</taxon>
        <taxon>Insecta</taxon>
        <taxon>Pterygota</taxon>
        <taxon>Neoptera</taxon>
        <taxon>Endopterygota</taxon>
        <taxon>Lepidoptera</taxon>
        <taxon>Glossata</taxon>
        <taxon>Ditrysia</taxon>
        <taxon>Papilionoidea</taxon>
        <taxon>Papilionidae</taxon>
        <taxon>Papilioninae</taxon>
        <taxon>Iphiclides</taxon>
    </lineage>
</organism>
<sequence length="139" mass="15328">MLRGRRPRDVDAEIDGTPQLVGRLRAFSSANFWQPPETVIDAGEVFDLQARQLPVIGEIAVSLAGLACSLTVDCVSARYENCCTGRRKGPWEKAWIRAARVHPCGRWYENPGRRSEGAMTEVLTLPTLSGGEELPMRGC</sequence>